<dbReference type="GO" id="GO:0034599">
    <property type="term" value="P:cellular response to oxidative stress"/>
    <property type="evidence" value="ECO:0007669"/>
    <property type="project" value="TreeGrafter"/>
</dbReference>
<keyword evidence="14" id="KW-1185">Reference proteome</keyword>
<dbReference type="PROSITE" id="PS51352">
    <property type="entry name" value="THIOREDOXIN_2"/>
    <property type="match status" value="1"/>
</dbReference>
<proteinExistence type="inferred from homology"/>
<dbReference type="InterPro" id="IPR000866">
    <property type="entry name" value="AhpC/TSA"/>
</dbReference>
<dbReference type="SUPFAM" id="SSF52833">
    <property type="entry name" value="Thioredoxin-like"/>
    <property type="match status" value="1"/>
</dbReference>
<evidence type="ECO:0000256" key="9">
    <source>
        <dbReference type="ARBA" id="ARBA00038489"/>
    </source>
</evidence>
<dbReference type="RefSeq" id="WP_314518862.1">
    <property type="nucleotide sequence ID" value="NZ_JASJOU010000020.1"/>
</dbReference>
<dbReference type="InterPro" id="IPR013766">
    <property type="entry name" value="Thioredoxin_domain"/>
</dbReference>
<protein>
    <recommendedName>
        <fullName evidence="2">thioredoxin-dependent peroxiredoxin</fullName>
        <ecNumber evidence="2">1.11.1.24</ecNumber>
    </recommendedName>
    <alternativeName>
        <fullName evidence="8">Thioredoxin peroxidase</fullName>
    </alternativeName>
    <alternativeName>
        <fullName evidence="10">Thioredoxin-dependent peroxiredoxin Bcp</fullName>
    </alternativeName>
</protein>
<keyword evidence="3" id="KW-0575">Peroxidase</keyword>
<keyword evidence="6" id="KW-1015">Disulfide bond</keyword>
<evidence type="ECO:0000256" key="7">
    <source>
        <dbReference type="ARBA" id="ARBA00023284"/>
    </source>
</evidence>
<evidence type="ECO:0000256" key="8">
    <source>
        <dbReference type="ARBA" id="ARBA00032824"/>
    </source>
</evidence>
<evidence type="ECO:0000256" key="11">
    <source>
        <dbReference type="ARBA" id="ARBA00049091"/>
    </source>
</evidence>
<keyword evidence="7" id="KW-0676">Redox-active center</keyword>
<keyword evidence="5" id="KW-0560">Oxidoreductase</keyword>
<dbReference type="GO" id="GO:0005737">
    <property type="term" value="C:cytoplasm"/>
    <property type="evidence" value="ECO:0007669"/>
    <property type="project" value="TreeGrafter"/>
</dbReference>
<evidence type="ECO:0000256" key="4">
    <source>
        <dbReference type="ARBA" id="ARBA00022862"/>
    </source>
</evidence>
<gene>
    <name evidence="13" type="ORF">QNI22_35985</name>
</gene>
<name>A0AAE3UJ12_9BACT</name>
<dbReference type="EC" id="1.11.1.24" evidence="2"/>
<dbReference type="CDD" id="cd02970">
    <property type="entry name" value="PRX_like2"/>
    <property type="match status" value="1"/>
</dbReference>
<organism evidence="13 14">
    <name type="scientific">Xanthocytophaga agilis</name>
    <dbReference type="NCBI Taxonomy" id="3048010"/>
    <lineage>
        <taxon>Bacteria</taxon>
        <taxon>Pseudomonadati</taxon>
        <taxon>Bacteroidota</taxon>
        <taxon>Cytophagia</taxon>
        <taxon>Cytophagales</taxon>
        <taxon>Rhodocytophagaceae</taxon>
        <taxon>Xanthocytophaga</taxon>
    </lineage>
</organism>
<dbReference type="PANTHER" id="PTHR42801:SF7">
    <property type="entry name" value="SLL1159 PROTEIN"/>
    <property type="match status" value="1"/>
</dbReference>
<sequence length="234" mass="25781">MNFFIPKSLLKKEVFAFLLAVNFIVGYQIQAATRNTLLSQPSNGPADSTIAKTPTDISPLLVGESVPLISLPDAKGNMVSLKEKLREKPSILIFYRGGWCPFCNKQLAAIQKIEGELRKMGYQIIAISTDSPENLTKTMDKERLTYTLLSDSEITLSKQFGIAYTGPTSYGTLLLEGSNGKNKDKLLPVPSVFIVDTNGIIQFEYINPDFKQRINPDILQSVAGAIMKANKSKS</sequence>
<accession>A0AAE3UJ12</accession>
<evidence type="ECO:0000256" key="3">
    <source>
        <dbReference type="ARBA" id="ARBA00022559"/>
    </source>
</evidence>
<evidence type="ECO:0000256" key="6">
    <source>
        <dbReference type="ARBA" id="ARBA00023157"/>
    </source>
</evidence>
<evidence type="ECO:0000256" key="10">
    <source>
        <dbReference type="ARBA" id="ARBA00042639"/>
    </source>
</evidence>
<dbReference type="InterPro" id="IPR036249">
    <property type="entry name" value="Thioredoxin-like_sf"/>
</dbReference>
<comment type="catalytic activity">
    <reaction evidence="11">
        <text>a hydroperoxide + [thioredoxin]-dithiol = an alcohol + [thioredoxin]-disulfide + H2O</text>
        <dbReference type="Rhea" id="RHEA:62620"/>
        <dbReference type="Rhea" id="RHEA-COMP:10698"/>
        <dbReference type="Rhea" id="RHEA-COMP:10700"/>
        <dbReference type="ChEBI" id="CHEBI:15377"/>
        <dbReference type="ChEBI" id="CHEBI:29950"/>
        <dbReference type="ChEBI" id="CHEBI:30879"/>
        <dbReference type="ChEBI" id="CHEBI:35924"/>
        <dbReference type="ChEBI" id="CHEBI:50058"/>
        <dbReference type="EC" id="1.11.1.24"/>
    </reaction>
</comment>
<dbReference type="Pfam" id="PF00578">
    <property type="entry name" value="AhpC-TSA"/>
    <property type="match status" value="1"/>
</dbReference>
<dbReference type="Gene3D" id="3.40.30.10">
    <property type="entry name" value="Glutaredoxin"/>
    <property type="match status" value="1"/>
</dbReference>
<dbReference type="EMBL" id="JASJOU010000020">
    <property type="protein sequence ID" value="MDJ1506116.1"/>
    <property type="molecule type" value="Genomic_DNA"/>
</dbReference>
<comment type="similarity">
    <text evidence="9">Belongs to the peroxiredoxin family. BCP/PrxQ subfamily.</text>
</comment>
<evidence type="ECO:0000256" key="5">
    <source>
        <dbReference type="ARBA" id="ARBA00023002"/>
    </source>
</evidence>
<keyword evidence="4" id="KW-0049">Antioxidant</keyword>
<dbReference type="PANTHER" id="PTHR42801">
    <property type="entry name" value="THIOREDOXIN-DEPENDENT PEROXIDE REDUCTASE"/>
    <property type="match status" value="1"/>
</dbReference>
<evidence type="ECO:0000256" key="2">
    <source>
        <dbReference type="ARBA" id="ARBA00013017"/>
    </source>
</evidence>
<comment type="caution">
    <text evidence="13">The sequence shown here is derived from an EMBL/GenBank/DDBJ whole genome shotgun (WGS) entry which is preliminary data.</text>
</comment>
<evidence type="ECO:0000313" key="13">
    <source>
        <dbReference type="EMBL" id="MDJ1506116.1"/>
    </source>
</evidence>
<evidence type="ECO:0000313" key="14">
    <source>
        <dbReference type="Proteomes" id="UP001232063"/>
    </source>
</evidence>
<dbReference type="Proteomes" id="UP001232063">
    <property type="component" value="Unassembled WGS sequence"/>
</dbReference>
<evidence type="ECO:0000259" key="12">
    <source>
        <dbReference type="PROSITE" id="PS51352"/>
    </source>
</evidence>
<dbReference type="AlphaFoldDB" id="A0AAE3UJ12"/>
<dbReference type="GO" id="GO:0008379">
    <property type="term" value="F:thioredoxin peroxidase activity"/>
    <property type="evidence" value="ECO:0007669"/>
    <property type="project" value="TreeGrafter"/>
</dbReference>
<dbReference type="GO" id="GO:0045454">
    <property type="term" value="P:cell redox homeostasis"/>
    <property type="evidence" value="ECO:0007669"/>
    <property type="project" value="TreeGrafter"/>
</dbReference>
<evidence type="ECO:0000256" key="1">
    <source>
        <dbReference type="ARBA" id="ARBA00003330"/>
    </source>
</evidence>
<dbReference type="InterPro" id="IPR050924">
    <property type="entry name" value="Peroxiredoxin_BCP/PrxQ"/>
</dbReference>
<feature type="domain" description="Thioredoxin" evidence="12">
    <location>
        <begin position="60"/>
        <end position="228"/>
    </location>
</feature>
<reference evidence="13" key="1">
    <citation type="submission" date="2023-05" db="EMBL/GenBank/DDBJ databases">
        <authorList>
            <person name="Zhang X."/>
        </authorList>
    </citation>
    <scope>NUCLEOTIDE SEQUENCE</scope>
    <source>
        <strain evidence="13">BD1B2-1</strain>
    </source>
</reference>
<comment type="function">
    <text evidence="1">Thiol-specific peroxidase that catalyzes the reduction of hydrogen peroxide and organic hydroperoxides to water and alcohols, respectively. Plays a role in cell protection against oxidative stress by detoxifying peroxides and as sensor of hydrogen peroxide-mediated signaling events.</text>
</comment>